<organism evidence="3 4">
    <name type="scientific">Panacibacter ginsenosidivorans</name>
    <dbReference type="NCBI Taxonomy" id="1813871"/>
    <lineage>
        <taxon>Bacteria</taxon>
        <taxon>Pseudomonadati</taxon>
        <taxon>Bacteroidota</taxon>
        <taxon>Chitinophagia</taxon>
        <taxon>Chitinophagales</taxon>
        <taxon>Chitinophagaceae</taxon>
        <taxon>Panacibacter</taxon>
    </lineage>
</organism>
<dbReference type="PANTHER" id="PTHR30535:SF35">
    <property type="entry name" value="PERIPLASMIC BINDING PROTEIN"/>
    <property type="match status" value="1"/>
</dbReference>
<evidence type="ECO:0000256" key="1">
    <source>
        <dbReference type="ARBA" id="ARBA00022729"/>
    </source>
</evidence>
<name>A0A5B8VDF6_9BACT</name>
<dbReference type="PROSITE" id="PS50983">
    <property type="entry name" value="FE_B12_PBP"/>
    <property type="match status" value="1"/>
</dbReference>
<dbReference type="InterPro" id="IPR050902">
    <property type="entry name" value="ABC_Transporter_SBP"/>
</dbReference>
<evidence type="ECO:0000313" key="3">
    <source>
        <dbReference type="EMBL" id="QEC69567.1"/>
    </source>
</evidence>
<dbReference type="InterPro" id="IPR054828">
    <property type="entry name" value="Vit_B12_bind_prot"/>
</dbReference>
<dbReference type="RefSeq" id="WP_147192443.1">
    <property type="nucleotide sequence ID" value="NZ_CP042435.1"/>
</dbReference>
<dbReference type="SUPFAM" id="SSF53807">
    <property type="entry name" value="Helical backbone' metal receptor"/>
    <property type="match status" value="1"/>
</dbReference>
<dbReference type="AlphaFoldDB" id="A0A5B8VDF6"/>
<gene>
    <name evidence="3" type="ORF">FRZ67_20505</name>
</gene>
<dbReference type="Pfam" id="PF01497">
    <property type="entry name" value="Peripla_BP_2"/>
    <property type="match status" value="1"/>
</dbReference>
<protein>
    <submittedName>
        <fullName evidence="3">ABC transporter substrate-binding protein</fullName>
    </submittedName>
</protein>
<accession>A0A5B8VDF6</accession>
<keyword evidence="1" id="KW-0732">Signal</keyword>
<dbReference type="KEGG" id="pgin:FRZ67_20505"/>
<proteinExistence type="predicted"/>
<evidence type="ECO:0000259" key="2">
    <source>
        <dbReference type="PROSITE" id="PS50983"/>
    </source>
</evidence>
<dbReference type="OrthoDB" id="9816357at2"/>
<dbReference type="PANTHER" id="PTHR30535">
    <property type="entry name" value="VITAMIN B12-BINDING PROTEIN"/>
    <property type="match status" value="1"/>
</dbReference>
<dbReference type="Proteomes" id="UP000321533">
    <property type="component" value="Chromosome"/>
</dbReference>
<dbReference type="EMBL" id="CP042435">
    <property type="protein sequence ID" value="QEC69567.1"/>
    <property type="molecule type" value="Genomic_DNA"/>
</dbReference>
<evidence type="ECO:0000313" key="4">
    <source>
        <dbReference type="Proteomes" id="UP000321533"/>
    </source>
</evidence>
<dbReference type="Gene3D" id="3.40.50.1980">
    <property type="entry name" value="Nitrogenase molybdenum iron protein domain"/>
    <property type="match status" value="2"/>
</dbReference>
<dbReference type="InterPro" id="IPR002491">
    <property type="entry name" value="ABC_transptr_periplasmic_BD"/>
</dbReference>
<dbReference type="NCBIfam" id="NF038402">
    <property type="entry name" value="TroA_like"/>
    <property type="match status" value="1"/>
</dbReference>
<keyword evidence="4" id="KW-1185">Reference proteome</keyword>
<reference evidence="3 4" key="1">
    <citation type="journal article" date="2016" name="Int. J. Syst. Evol. Microbiol.">
        <title>Panacibacter ginsenosidivorans gen. nov., sp. nov., with ginsenoside converting activity isolated from soil of a ginseng field.</title>
        <authorList>
            <person name="Siddiqi M.Z."/>
            <person name="Muhammad Shafi S."/>
            <person name="Choi K.D."/>
            <person name="Im W.T."/>
        </authorList>
    </citation>
    <scope>NUCLEOTIDE SEQUENCE [LARGE SCALE GENOMIC DNA]</scope>
    <source>
        <strain evidence="3 4">Gsoil1550</strain>
    </source>
</reference>
<sequence>MFEMVDHLQRKVKLTNYPLKRIISLVPSQTELLHDLGLEGEVIGITKFCVHPQSWFRNKTRIGGTKNVNIEKVKSLEPDLIIANKEENVKEQIEELEKIAPVWVSDIYNLEDAIDMIESIGVLIDRSQQSKQISQNIQQQFQKLQAENFQLPTAYLIWRNPYMTIGGDTFINDMLKRCGLQNVFEKEQRYPEITLQQLKEHSVQLILLSSEPYPFKEKHVEEIKAVLPAAKILMVDGEMFSWYGSRLLYVVQYFKELINKINEYP</sequence>
<feature type="domain" description="Fe/B12 periplasmic-binding" evidence="2">
    <location>
        <begin position="21"/>
        <end position="265"/>
    </location>
</feature>